<evidence type="ECO:0000259" key="5">
    <source>
        <dbReference type="PROSITE" id="PS51063"/>
    </source>
</evidence>
<evidence type="ECO:0000313" key="6">
    <source>
        <dbReference type="EMBL" id="GFK94684.1"/>
    </source>
</evidence>
<dbReference type="SUPFAM" id="SSF46785">
    <property type="entry name" value="Winged helix' DNA-binding domain"/>
    <property type="match status" value="1"/>
</dbReference>
<reference evidence="6 7" key="1">
    <citation type="submission" date="2020-04" db="EMBL/GenBank/DDBJ databases">
        <authorList>
            <consortium name="Desulfovibrio sp. FSS-1 genome sequencing consortium"/>
            <person name="Shimoshige H."/>
            <person name="Kobayashi H."/>
            <person name="Maekawa T."/>
        </authorList>
    </citation>
    <scope>NUCLEOTIDE SEQUENCE [LARGE SCALE GENOMIC DNA]</scope>
    <source>
        <strain evidence="6 7">SIID29052-01</strain>
    </source>
</reference>
<protein>
    <submittedName>
        <fullName evidence="6">CRP-like cAMP-activated global transcriptional regulator</fullName>
    </submittedName>
</protein>
<proteinExistence type="predicted"/>
<evidence type="ECO:0000256" key="1">
    <source>
        <dbReference type="ARBA" id="ARBA00023015"/>
    </source>
</evidence>
<dbReference type="InterPro" id="IPR018490">
    <property type="entry name" value="cNMP-bd_dom_sf"/>
</dbReference>
<organism evidence="6 7">
    <name type="scientific">Fundidesulfovibrio magnetotacticus</name>
    <dbReference type="NCBI Taxonomy" id="2730080"/>
    <lineage>
        <taxon>Bacteria</taxon>
        <taxon>Pseudomonadati</taxon>
        <taxon>Thermodesulfobacteriota</taxon>
        <taxon>Desulfovibrionia</taxon>
        <taxon>Desulfovibrionales</taxon>
        <taxon>Desulfovibrionaceae</taxon>
        <taxon>Fundidesulfovibrio</taxon>
    </lineage>
</organism>
<dbReference type="SMART" id="SM00419">
    <property type="entry name" value="HTH_CRP"/>
    <property type="match status" value="1"/>
</dbReference>
<dbReference type="InterPro" id="IPR036388">
    <property type="entry name" value="WH-like_DNA-bd_sf"/>
</dbReference>
<dbReference type="InterPro" id="IPR000595">
    <property type="entry name" value="cNMP-bd_dom"/>
</dbReference>
<evidence type="ECO:0000256" key="3">
    <source>
        <dbReference type="ARBA" id="ARBA00023163"/>
    </source>
</evidence>
<feature type="domain" description="HTH crp-type" evidence="5">
    <location>
        <begin position="138"/>
        <end position="212"/>
    </location>
</feature>
<gene>
    <name evidence="6" type="primary">glxR_2</name>
    <name evidence="6" type="ORF">NNJEOMEG_02531</name>
</gene>
<feature type="domain" description="Cyclic nucleotide-binding" evidence="4">
    <location>
        <begin position="12"/>
        <end position="79"/>
    </location>
</feature>
<dbReference type="RefSeq" id="WP_173084990.1">
    <property type="nucleotide sequence ID" value="NZ_BLTE01000011.1"/>
</dbReference>
<dbReference type="InterPro" id="IPR014710">
    <property type="entry name" value="RmlC-like_jellyroll"/>
</dbReference>
<dbReference type="SUPFAM" id="SSF51206">
    <property type="entry name" value="cAMP-binding domain-like"/>
    <property type="match status" value="1"/>
</dbReference>
<name>A0A6V8LSG2_9BACT</name>
<dbReference type="PROSITE" id="PS50042">
    <property type="entry name" value="CNMP_BINDING_3"/>
    <property type="match status" value="1"/>
</dbReference>
<dbReference type="Gene3D" id="2.60.120.10">
    <property type="entry name" value="Jelly Rolls"/>
    <property type="match status" value="1"/>
</dbReference>
<dbReference type="CDD" id="cd00092">
    <property type="entry name" value="HTH_CRP"/>
    <property type="match status" value="1"/>
</dbReference>
<dbReference type="InterPro" id="IPR036390">
    <property type="entry name" value="WH_DNA-bd_sf"/>
</dbReference>
<evidence type="ECO:0000256" key="2">
    <source>
        <dbReference type="ARBA" id="ARBA00023125"/>
    </source>
</evidence>
<keyword evidence="1" id="KW-0805">Transcription regulation</keyword>
<dbReference type="InterPro" id="IPR012318">
    <property type="entry name" value="HTH_CRP"/>
</dbReference>
<dbReference type="Proteomes" id="UP000494245">
    <property type="component" value="Unassembled WGS sequence"/>
</dbReference>
<dbReference type="PROSITE" id="PS51063">
    <property type="entry name" value="HTH_CRP_2"/>
    <property type="match status" value="1"/>
</dbReference>
<sequence>MSQIKRAYGQNLLQLLASPENAEALSQLSERRYKKGHIMFWPHDKEDLVLIVKQGKVRVYLGLEGKELSLSILGPGDVYTSHSRAYVAAMEDTVVYLCPVYKFYTLTTKSLSLSLSLFMALGKLLSGSIALVENLYFYDIDKRVAAYFYEQALVHGEPSAGGLLVDVGLTVDKIATIVGSSRQTVSSLISGMEKDGILKKVARGEYLILNMDELKYLAHPCPD</sequence>
<dbReference type="GO" id="GO:0003677">
    <property type="term" value="F:DNA binding"/>
    <property type="evidence" value="ECO:0007669"/>
    <property type="project" value="UniProtKB-KW"/>
</dbReference>
<dbReference type="CDD" id="cd00038">
    <property type="entry name" value="CAP_ED"/>
    <property type="match status" value="1"/>
</dbReference>
<accession>A0A6V8LSG2</accession>
<dbReference type="AlphaFoldDB" id="A0A6V8LSG2"/>
<keyword evidence="3" id="KW-0804">Transcription</keyword>
<evidence type="ECO:0000259" key="4">
    <source>
        <dbReference type="PROSITE" id="PS50042"/>
    </source>
</evidence>
<dbReference type="Gene3D" id="1.10.10.10">
    <property type="entry name" value="Winged helix-like DNA-binding domain superfamily/Winged helix DNA-binding domain"/>
    <property type="match status" value="1"/>
</dbReference>
<reference evidence="6 7" key="2">
    <citation type="submission" date="2020-05" db="EMBL/GenBank/DDBJ databases">
        <title>Draft genome sequence of Desulfovibrio sp. strainFSS-1.</title>
        <authorList>
            <person name="Shimoshige H."/>
            <person name="Kobayashi H."/>
            <person name="Maekawa T."/>
        </authorList>
    </citation>
    <scope>NUCLEOTIDE SEQUENCE [LARGE SCALE GENOMIC DNA]</scope>
    <source>
        <strain evidence="6 7">SIID29052-01</strain>
    </source>
</reference>
<keyword evidence="2" id="KW-0238">DNA-binding</keyword>
<comment type="caution">
    <text evidence="6">The sequence shown here is derived from an EMBL/GenBank/DDBJ whole genome shotgun (WGS) entry which is preliminary data.</text>
</comment>
<dbReference type="EMBL" id="BLTE01000011">
    <property type="protein sequence ID" value="GFK94684.1"/>
    <property type="molecule type" value="Genomic_DNA"/>
</dbReference>
<dbReference type="Pfam" id="PF13545">
    <property type="entry name" value="HTH_Crp_2"/>
    <property type="match status" value="1"/>
</dbReference>
<dbReference type="Pfam" id="PF00027">
    <property type="entry name" value="cNMP_binding"/>
    <property type="match status" value="1"/>
</dbReference>
<keyword evidence="7" id="KW-1185">Reference proteome</keyword>
<evidence type="ECO:0000313" key="7">
    <source>
        <dbReference type="Proteomes" id="UP000494245"/>
    </source>
</evidence>
<dbReference type="GO" id="GO:0006355">
    <property type="term" value="P:regulation of DNA-templated transcription"/>
    <property type="evidence" value="ECO:0007669"/>
    <property type="project" value="InterPro"/>
</dbReference>